<evidence type="ECO:0000313" key="7">
    <source>
        <dbReference type="EMBL" id="MFC0478070.1"/>
    </source>
</evidence>
<evidence type="ECO:0000256" key="4">
    <source>
        <dbReference type="ARBA" id="ARBA00022989"/>
    </source>
</evidence>
<gene>
    <name evidence="7" type="ORF">ACFFHF_23050</name>
</gene>
<dbReference type="EMBL" id="JBHLUU010000127">
    <property type="protein sequence ID" value="MFC0478070.1"/>
    <property type="molecule type" value="Genomic_DNA"/>
</dbReference>
<evidence type="ECO:0000256" key="1">
    <source>
        <dbReference type="ARBA" id="ARBA00004651"/>
    </source>
</evidence>
<dbReference type="InterPro" id="IPR051211">
    <property type="entry name" value="PG_lysyltransferase"/>
</dbReference>
<evidence type="ECO:0000256" key="5">
    <source>
        <dbReference type="ARBA" id="ARBA00023136"/>
    </source>
</evidence>
<dbReference type="PANTHER" id="PTHR34697">
    <property type="entry name" value="PHOSPHATIDYLGLYCEROL LYSYLTRANSFERASE"/>
    <property type="match status" value="1"/>
</dbReference>
<proteinExistence type="predicted"/>
<reference evidence="7 8" key="1">
    <citation type="submission" date="2024-09" db="EMBL/GenBank/DDBJ databases">
        <authorList>
            <person name="Sun Q."/>
            <person name="Mori K."/>
        </authorList>
    </citation>
    <scope>NUCLEOTIDE SEQUENCE [LARGE SCALE GENOMIC DNA]</scope>
    <source>
        <strain evidence="7 8">CGMCC 1.9126</strain>
    </source>
</reference>
<keyword evidence="5" id="KW-0472">Membrane</keyword>
<evidence type="ECO:0000313" key="8">
    <source>
        <dbReference type="Proteomes" id="UP001589738"/>
    </source>
</evidence>
<comment type="caution">
    <text evidence="7">The sequence shown here is derived from an EMBL/GenBank/DDBJ whole genome shotgun (WGS) entry which is preliminary data.</text>
</comment>
<dbReference type="RefSeq" id="WP_160548824.1">
    <property type="nucleotide sequence ID" value="NZ_JBHLUU010000127.1"/>
</dbReference>
<accession>A0ABV6KYI4</accession>
<dbReference type="InterPro" id="IPR016181">
    <property type="entry name" value="Acyl_CoA_acyltransferase"/>
</dbReference>
<sequence>MTNNMFSLSKTEHKDERVLSFLEKNGGNHASHLILLRDKELFWAVDEKVLIAYKKIANKLVVLGDPIGDETYIVDAIKEFHEYCDELRLTPVFYQISAKYMHYFHETGFSFMKLGEEGIVDVTNFSLAGKQGAKLRTKFNKFTRENFHFRVITPPYSHSFLAELRAISEEWLGDQKEKGFSVVSFSEEYVSSYPVALLTNAEGRVVAFATLATDYKDTVTIDLMRKSTSSSYGTMDVLFIHIFQWVKEHGYQYCSLGMAPLANVGQTKYSITSEKWIRFIFLHGNTLYKFKGLQEFKGKFTSSWEPKYLAYKKSPLILVIIQLILLINQPPLSTKTKEVVGKLKYLIKKAV</sequence>
<dbReference type="SUPFAM" id="SSF55729">
    <property type="entry name" value="Acyl-CoA N-acyltransferases (Nat)"/>
    <property type="match status" value="1"/>
</dbReference>
<dbReference type="Pfam" id="PF09924">
    <property type="entry name" value="LPG_synthase_C"/>
    <property type="match status" value="1"/>
</dbReference>
<evidence type="ECO:0000256" key="3">
    <source>
        <dbReference type="ARBA" id="ARBA00022692"/>
    </source>
</evidence>
<dbReference type="Proteomes" id="UP001589738">
    <property type="component" value="Unassembled WGS sequence"/>
</dbReference>
<feature type="domain" description="Phosphatidylglycerol lysyltransferase C-terminal" evidence="6">
    <location>
        <begin position="22"/>
        <end position="311"/>
    </location>
</feature>
<comment type="subcellular location">
    <subcellularLocation>
        <location evidence="1">Cell membrane</location>
        <topology evidence="1">Multi-pass membrane protein</topology>
    </subcellularLocation>
</comment>
<organism evidence="7 8">
    <name type="scientific">Robertmurraya beringensis</name>
    <dbReference type="NCBI Taxonomy" id="641660"/>
    <lineage>
        <taxon>Bacteria</taxon>
        <taxon>Bacillati</taxon>
        <taxon>Bacillota</taxon>
        <taxon>Bacilli</taxon>
        <taxon>Bacillales</taxon>
        <taxon>Bacillaceae</taxon>
        <taxon>Robertmurraya</taxon>
    </lineage>
</organism>
<dbReference type="PANTHER" id="PTHR34697:SF2">
    <property type="entry name" value="PHOSPHATIDYLGLYCEROL LYSYLTRANSFERASE"/>
    <property type="match status" value="1"/>
</dbReference>
<keyword evidence="8" id="KW-1185">Reference proteome</keyword>
<keyword evidence="4" id="KW-1133">Transmembrane helix</keyword>
<evidence type="ECO:0000256" key="2">
    <source>
        <dbReference type="ARBA" id="ARBA00022475"/>
    </source>
</evidence>
<keyword evidence="3" id="KW-0812">Transmembrane</keyword>
<dbReference type="InterPro" id="IPR024320">
    <property type="entry name" value="LPG_synthase_C"/>
</dbReference>
<name>A0ABV6KYI4_9BACI</name>
<keyword evidence="2" id="KW-1003">Cell membrane</keyword>
<evidence type="ECO:0000259" key="6">
    <source>
        <dbReference type="Pfam" id="PF09924"/>
    </source>
</evidence>
<protein>
    <submittedName>
        <fullName evidence="7">Phosphatidylglycerol lysyltransferase domain-containing protein</fullName>
    </submittedName>
</protein>